<proteinExistence type="predicted"/>
<dbReference type="InterPro" id="IPR023214">
    <property type="entry name" value="HAD_sf"/>
</dbReference>
<dbReference type="OrthoDB" id="323926at2"/>
<dbReference type="AlphaFoldDB" id="A0A1H4GVZ9"/>
<dbReference type="InterPro" id="IPR036412">
    <property type="entry name" value="HAD-like_sf"/>
</dbReference>
<gene>
    <name evidence="1" type="ORF">SAMN05660964_03765</name>
</gene>
<dbReference type="Gene3D" id="3.40.50.1000">
    <property type="entry name" value="HAD superfamily/HAD-like"/>
    <property type="match status" value="1"/>
</dbReference>
<dbReference type="EMBL" id="FNQP01000046">
    <property type="protein sequence ID" value="SEB13776.1"/>
    <property type="molecule type" value="Genomic_DNA"/>
</dbReference>
<evidence type="ECO:0000313" key="2">
    <source>
        <dbReference type="Proteomes" id="UP000199397"/>
    </source>
</evidence>
<name>A0A1H4GVZ9_9GAMM</name>
<dbReference type="STRING" id="525918.SAMN05660964_03765"/>
<dbReference type="NCBIfam" id="TIGR01686">
    <property type="entry name" value="FkbH"/>
    <property type="match status" value="1"/>
</dbReference>
<dbReference type="Proteomes" id="UP000199397">
    <property type="component" value="Unassembled WGS sequence"/>
</dbReference>
<sequence length="559" mass="62914">MFPEMSSTIKRMEGQPTLFTARPTRLSLQQLNFGEDQQRAVTVNVWRNHALESIASLAQPYFAFGRWQVMFNFGDYDDSLMFAGREQADIELLWLDSSRYLANTDFASWREWLLTRLGVLRAATTAPIIVATWLQSDEQHQQMQALVDTLPDIYFADIGSVCAEAGVELLDMRIAVATGSPVSNAAQPLLARKLACHWFPAALSPPIKALALDLDNTLHKGILGEDGIQGVELTPQHKALQESVKALQQKGIFLALVSRNERVDVEDLFAQRDDFPLKWDDFAATEVSWGDKASAIARVAQALRIAPDAVLFVDDNIGELAAVTSQLPQVHAIHAHENAELTRRAVEFYPALWRWKITADDVKRNQDMKANALRESLMTEVTDHEEYLRNLQVTLVFNHSPQEHLSRLADLCKKTNQFNLAMRRFSLSELTERHQSENSCVACVQLKDRLSDSGIIAVIVAERHGDLLMIEELCISCRALGRQLEDTIVLWTIRSLPQFQTCEQVCFRVQHGPRNQPAVTWLAGHLQVAPDAVQEGLNGIPKYTLEQFTPVQSVQLIEE</sequence>
<organism evidence="1 2">
    <name type="scientific">Thiothrix caldifontis</name>
    <dbReference type="NCBI Taxonomy" id="525918"/>
    <lineage>
        <taxon>Bacteria</taxon>
        <taxon>Pseudomonadati</taxon>
        <taxon>Pseudomonadota</taxon>
        <taxon>Gammaproteobacteria</taxon>
        <taxon>Thiotrichales</taxon>
        <taxon>Thiotrichaceae</taxon>
        <taxon>Thiothrix</taxon>
    </lineage>
</organism>
<dbReference type="InterPro" id="IPR010033">
    <property type="entry name" value="HAD_SF_ppase_IIIC"/>
</dbReference>
<protein>
    <submittedName>
        <fullName evidence="1">HAD-superfamily phosphatase, subfamily IIIC/FkbH-like domain-containing protein</fullName>
    </submittedName>
</protein>
<dbReference type="SUPFAM" id="SSF56784">
    <property type="entry name" value="HAD-like"/>
    <property type="match status" value="1"/>
</dbReference>
<keyword evidence="2" id="KW-1185">Reference proteome</keyword>
<evidence type="ECO:0000313" key="1">
    <source>
        <dbReference type="EMBL" id="SEB13776.1"/>
    </source>
</evidence>
<reference evidence="1 2" key="1">
    <citation type="submission" date="2016-10" db="EMBL/GenBank/DDBJ databases">
        <authorList>
            <person name="de Groot N.N."/>
        </authorList>
    </citation>
    <scope>NUCLEOTIDE SEQUENCE [LARGE SCALE GENOMIC DNA]</scope>
    <source>
        <strain evidence="1 2">DSM 21228</strain>
    </source>
</reference>
<dbReference type="NCBIfam" id="TIGR01681">
    <property type="entry name" value="HAD-SF-IIIC"/>
    <property type="match status" value="1"/>
</dbReference>
<dbReference type="InterPro" id="IPR010037">
    <property type="entry name" value="FkbH_domain"/>
</dbReference>
<accession>A0A1H4GVZ9</accession>